<dbReference type="SUPFAM" id="SSF51197">
    <property type="entry name" value="Clavaminate synthase-like"/>
    <property type="match status" value="1"/>
</dbReference>
<gene>
    <name evidence="1" type="ORF">METZ01_LOCUS136866</name>
</gene>
<dbReference type="Gene3D" id="2.60.120.620">
    <property type="entry name" value="q2cbj1_9rhob like domain"/>
    <property type="match status" value="1"/>
</dbReference>
<organism evidence="1">
    <name type="scientific">marine metagenome</name>
    <dbReference type="NCBI Taxonomy" id="408172"/>
    <lineage>
        <taxon>unclassified sequences</taxon>
        <taxon>metagenomes</taxon>
        <taxon>ecological metagenomes</taxon>
    </lineage>
</organism>
<dbReference type="EMBL" id="UINC01019875">
    <property type="protein sequence ID" value="SVA84012.1"/>
    <property type="molecule type" value="Genomic_DNA"/>
</dbReference>
<accession>A0A381Z558</accession>
<dbReference type="GO" id="GO:0046872">
    <property type="term" value="F:metal ion binding"/>
    <property type="evidence" value="ECO:0007669"/>
    <property type="project" value="UniProtKB-ARBA"/>
</dbReference>
<dbReference type="Pfam" id="PF05721">
    <property type="entry name" value="PhyH"/>
    <property type="match status" value="1"/>
</dbReference>
<dbReference type="AlphaFoldDB" id="A0A381Z558"/>
<dbReference type="GO" id="GO:0016491">
    <property type="term" value="F:oxidoreductase activity"/>
    <property type="evidence" value="ECO:0007669"/>
    <property type="project" value="UniProtKB-ARBA"/>
</dbReference>
<dbReference type="PANTHER" id="PTHR20883:SF48">
    <property type="entry name" value="ECTOINE DIOXYGENASE"/>
    <property type="match status" value="1"/>
</dbReference>
<proteinExistence type="predicted"/>
<name>A0A381Z558_9ZZZZ</name>
<evidence type="ECO:0008006" key="2">
    <source>
        <dbReference type="Google" id="ProtNLM"/>
    </source>
</evidence>
<sequence length="277" mass="30662">MAINTSTNRFSANTLTGFYNTFSLDNSGQNTMLSAAQLDDYSNEGYVFVPELLPVDNISAVMTQLPELCALERPEVIFEKNSQTVRSLMNVHTYSEAADKLIRNPLITDPVKQILGSDVYVFQCVLNLKRAFTGDIWQWHQDFSTYLIDDGMPANRLVNVLIFMDEVNEFNGPLMLVPGSHRGEAIKNDVDDTTTSYPIRALDNSRVASAVELKGMVAPKGPAGSVIFANTNIIHGSASNMSPWDRALISLTLNSVENKHHGSSRPDWVVMNNFSPV</sequence>
<dbReference type="PANTHER" id="PTHR20883">
    <property type="entry name" value="PHYTANOYL-COA DIOXYGENASE DOMAIN CONTAINING 1"/>
    <property type="match status" value="1"/>
</dbReference>
<protein>
    <recommendedName>
        <fullName evidence="2">Fe2OG dioxygenase domain-containing protein</fullName>
    </recommendedName>
</protein>
<evidence type="ECO:0000313" key="1">
    <source>
        <dbReference type="EMBL" id="SVA84012.1"/>
    </source>
</evidence>
<dbReference type="InterPro" id="IPR008775">
    <property type="entry name" value="Phytyl_CoA_dOase-like"/>
</dbReference>
<reference evidence="1" key="1">
    <citation type="submission" date="2018-05" db="EMBL/GenBank/DDBJ databases">
        <authorList>
            <person name="Lanie J.A."/>
            <person name="Ng W.-L."/>
            <person name="Kazmierczak K.M."/>
            <person name="Andrzejewski T.M."/>
            <person name="Davidsen T.M."/>
            <person name="Wayne K.J."/>
            <person name="Tettelin H."/>
            <person name="Glass J.I."/>
            <person name="Rusch D."/>
            <person name="Podicherti R."/>
            <person name="Tsui H.-C.T."/>
            <person name="Winkler M.E."/>
        </authorList>
    </citation>
    <scope>NUCLEOTIDE SEQUENCE</scope>
</reference>